<accession>A0A0E3ZLJ3</accession>
<dbReference type="STRING" id="1835254.CL55_00008440"/>
<dbReference type="SUPFAM" id="SSF81301">
    <property type="entry name" value="Nucleotidyltransferase"/>
    <property type="match status" value="1"/>
</dbReference>
<evidence type="ECO:0000313" key="3">
    <source>
        <dbReference type="Proteomes" id="UP000061135"/>
    </source>
</evidence>
<evidence type="ECO:0000313" key="2">
    <source>
        <dbReference type="EMBL" id="AKD25177.1"/>
    </source>
</evidence>
<dbReference type="PANTHER" id="PTHR33933">
    <property type="entry name" value="NUCLEOTIDYLTRANSFERASE"/>
    <property type="match status" value="1"/>
</dbReference>
<organism evidence="2 3">
    <name type="scientific">Polynucleobacter duraquae</name>
    <dbReference type="NCBI Taxonomy" id="1835254"/>
    <lineage>
        <taxon>Bacteria</taxon>
        <taxon>Pseudomonadati</taxon>
        <taxon>Pseudomonadota</taxon>
        <taxon>Betaproteobacteria</taxon>
        <taxon>Burkholderiales</taxon>
        <taxon>Burkholderiaceae</taxon>
        <taxon>Polynucleobacter</taxon>
    </lineage>
</organism>
<dbReference type="PATRIC" id="fig|576611.7.peg.856"/>
<dbReference type="OrthoDB" id="9803106at2"/>
<dbReference type="HOGENOM" id="CLU_130257_2_0_4"/>
<dbReference type="InterPro" id="IPR052548">
    <property type="entry name" value="Type_VII_TA_antitoxin"/>
</dbReference>
<dbReference type="Gene3D" id="3.30.460.10">
    <property type="entry name" value="Beta Polymerase, domain 2"/>
    <property type="match status" value="1"/>
</dbReference>
<dbReference type="AlphaFoldDB" id="A0A0E3ZLJ3"/>
<dbReference type="InterPro" id="IPR043519">
    <property type="entry name" value="NT_sf"/>
</dbReference>
<reference evidence="2 3" key="1">
    <citation type="submission" date="2014-03" db="EMBL/GenBank/DDBJ databases">
        <title>Genome of Polynucleobacter strain MWH-MoK4.</title>
        <authorList>
            <person name="Hahn M.W."/>
        </authorList>
    </citation>
    <scope>NUCLEOTIDE SEQUENCE [LARGE SCALE GENOMIC DNA]</scope>
    <source>
        <strain evidence="2 3">MWH-MoK4</strain>
    </source>
</reference>
<dbReference type="CDD" id="cd05403">
    <property type="entry name" value="NT_KNTase_like"/>
    <property type="match status" value="1"/>
</dbReference>
<gene>
    <name evidence="2" type="ORF">CL55_00008440</name>
</gene>
<dbReference type="Pfam" id="PF18765">
    <property type="entry name" value="Polbeta"/>
    <property type="match status" value="1"/>
</dbReference>
<sequence>MNTALIDLATQNAAHAFMEKIAHQYDVSKAFLFGSRARNTHQGESDADIAILLRGKPGRFMATKFAMDDLAYDVLLDSGIRIQPLPIWQEEWDHPENYSNPSLLRNIQNEGIVL</sequence>
<protein>
    <submittedName>
        <fullName evidence="2">Nucleotidyltransferase</fullName>
    </submittedName>
</protein>
<dbReference type="KEGG" id="pdq:CL55_00008440"/>
<keyword evidence="3" id="KW-1185">Reference proteome</keyword>
<proteinExistence type="predicted"/>
<dbReference type="Proteomes" id="UP000061135">
    <property type="component" value="Chromosome"/>
</dbReference>
<feature type="domain" description="Polymerase beta nucleotidyltransferase" evidence="1">
    <location>
        <begin position="20"/>
        <end position="58"/>
    </location>
</feature>
<dbReference type="EMBL" id="CP007501">
    <property type="protein sequence ID" value="AKD25177.1"/>
    <property type="molecule type" value="Genomic_DNA"/>
</dbReference>
<dbReference type="InterPro" id="IPR041633">
    <property type="entry name" value="Polbeta"/>
</dbReference>
<dbReference type="PANTHER" id="PTHR33933:SF1">
    <property type="entry name" value="PROTEIN ADENYLYLTRANSFERASE MNTA-RELATED"/>
    <property type="match status" value="1"/>
</dbReference>
<name>A0A0E3ZLJ3_9BURK</name>
<evidence type="ECO:0000259" key="1">
    <source>
        <dbReference type="Pfam" id="PF18765"/>
    </source>
</evidence>
<dbReference type="RefSeq" id="WP_046330019.1">
    <property type="nucleotide sequence ID" value="NZ_CP007501.1"/>
</dbReference>